<dbReference type="InterPro" id="IPR022047">
    <property type="entry name" value="Microcephalin-like"/>
</dbReference>
<gene>
    <name evidence="3" type="ORF">B0T16DRAFT_401219</name>
</gene>
<evidence type="ECO:0000256" key="1">
    <source>
        <dbReference type="SAM" id="MobiDB-lite"/>
    </source>
</evidence>
<feature type="compositionally biased region" description="Polar residues" evidence="1">
    <location>
        <begin position="331"/>
        <end position="354"/>
    </location>
</feature>
<feature type="region of interest" description="Disordered" evidence="1">
    <location>
        <begin position="382"/>
        <end position="414"/>
    </location>
</feature>
<feature type="region of interest" description="Disordered" evidence="1">
    <location>
        <begin position="1"/>
        <end position="370"/>
    </location>
</feature>
<feature type="region of interest" description="Disordered" evidence="1">
    <location>
        <begin position="567"/>
        <end position="605"/>
    </location>
</feature>
<evidence type="ECO:0000313" key="4">
    <source>
        <dbReference type="Proteomes" id="UP001174936"/>
    </source>
</evidence>
<sequence>MDQSPPKRLTRARAAAKTEPATKTTRVVTAAARAKATRSTASTSAKRKTRSDDVEDSDHDDLDTITAKAAPSIAPKTARATRGRPKKMVEETAPEPETEAENPAPKPRGRPRKVTVAAVEEPPKATRATRTKKATADEPEESAAPKRSTRGRPPSSMASRTAARAAVKKTVKFEEPEKENIVPIEAAEGKTSTKAGESTTGLRAKPVRRPAAAASRPARSAKTNTTTGDKPIPLSPKKVNQLSLSRADSEDELAPNDKIPARPLRKGPIRPPTGAKKLVLDPQPAVEEAEPPATSDTGPTIILGSPAKKMPQSPWKGSIRSPAKRVEGVLGTTSTQGPPNGEPSQSPFKTTLLQSPAKRPPPGLLDVGNMAAPQLSASPFKTSLLLSPPKRPLSPAKPAAPCLPENSSMQSPVPKATVLATPLPPAMNDDLEDAEHEEEMVLDADDNAGIPDSPTRLRFPGRLSAVLPRHADPALTTTMEVVAEAEEEGFANDEADDTEDEMEDPECLGDPMALDENNSNSATLPGSPARSAGPMFRLRDHVLQGYDSEAEATSEDELAPRRTLFPTASSTAPATPGMETTFRTPGSRTSSGVTRSAKRSTAKRARTDGKFGYTPLAKQLNGWTAGPSPLKTGIPADSPLAAMQTAIIPSGNEPSPMRTTFFDEAMEVQTETIQADGEDETPAVPEVTSPVLEDIPLTEEDLALAAEANEMSLLEPEQVEELAGNRSFDDSLSEASQEYGDENEVPVDPTLLGQNAGPQEPGVPLVTPRRVLRREFHTVSKVPLKPADDSTPQLRVKKRGQSISRLPVSRPTQNLTRNATVISYSPTKAGDDNEMEVTETERAGSVPPPVTPTKSEAGWSMIGTPARTPRRDLDPALLRGAVVFVDVHTSEGADASGIFVELLGQMGARCVNRWSWNPASPPGDDGPSSKIGITHVVYKDGGKRTLEKVRESGGVVQCVGVSWVLDCERENQWLDEAPYYIDTSMTPRGGARRRKSMEPRAIANLNGMLVPTPVRSVSQGSGTREKKSAPSTPASGRRSSALWIRTPEDNSGEKDGDSDSDHEDPEWNSVLTPVPKTPAPEAVARYAANLSPATPSDATLYGQDHMEEDDDEDSRRAALMTRTCPPKPAAASAFLELGAGILSREKDESVLLRLMAARRKSLQFAPKIGSPLAKTWK</sequence>
<comment type="caution">
    <text evidence="3">The sequence shown here is derived from an EMBL/GenBank/DDBJ whole genome shotgun (WGS) entry which is preliminary data.</text>
</comment>
<feature type="compositionally biased region" description="Polar residues" evidence="1">
    <location>
        <begin position="1029"/>
        <end position="1038"/>
    </location>
</feature>
<feature type="compositionally biased region" description="Polar residues" evidence="1">
    <location>
        <begin position="581"/>
        <end position="593"/>
    </location>
</feature>
<organism evidence="3 4">
    <name type="scientific">Cercophora newfieldiana</name>
    <dbReference type="NCBI Taxonomy" id="92897"/>
    <lineage>
        <taxon>Eukaryota</taxon>
        <taxon>Fungi</taxon>
        <taxon>Dikarya</taxon>
        <taxon>Ascomycota</taxon>
        <taxon>Pezizomycotina</taxon>
        <taxon>Sordariomycetes</taxon>
        <taxon>Sordariomycetidae</taxon>
        <taxon>Sordariales</taxon>
        <taxon>Lasiosphaeriaceae</taxon>
        <taxon>Cercophora</taxon>
    </lineage>
</organism>
<dbReference type="EMBL" id="JAULSV010000001">
    <property type="protein sequence ID" value="KAK0657228.1"/>
    <property type="molecule type" value="Genomic_DNA"/>
</dbReference>
<feature type="region of interest" description="Disordered" evidence="1">
    <location>
        <begin position="1003"/>
        <end position="1077"/>
    </location>
</feature>
<feature type="compositionally biased region" description="Low complexity" evidence="1">
    <location>
        <begin position="152"/>
        <end position="165"/>
    </location>
</feature>
<reference evidence="3" key="1">
    <citation type="submission" date="2023-06" db="EMBL/GenBank/DDBJ databases">
        <title>Genome-scale phylogeny and comparative genomics of the fungal order Sordariales.</title>
        <authorList>
            <consortium name="Lawrence Berkeley National Laboratory"/>
            <person name="Hensen N."/>
            <person name="Bonometti L."/>
            <person name="Westerberg I."/>
            <person name="Brannstrom I.O."/>
            <person name="Guillou S."/>
            <person name="Cros-Aarteil S."/>
            <person name="Calhoun S."/>
            <person name="Haridas S."/>
            <person name="Kuo A."/>
            <person name="Mondo S."/>
            <person name="Pangilinan J."/>
            <person name="Riley R."/>
            <person name="Labutti K."/>
            <person name="Andreopoulos B."/>
            <person name="Lipzen A."/>
            <person name="Chen C."/>
            <person name="Yanf M."/>
            <person name="Daum C."/>
            <person name="Ng V."/>
            <person name="Clum A."/>
            <person name="Steindorff A."/>
            <person name="Ohm R."/>
            <person name="Martin F."/>
            <person name="Silar P."/>
            <person name="Natvig D."/>
            <person name="Lalanne C."/>
            <person name="Gautier V."/>
            <person name="Ament-Velasquez S.L."/>
            <person name="Kruys A."/>
            <person name="Hutchinson M.I."/>
            <person name="Powell A.J."/>
            <person name="Barry K."/>
            <person name="Miller A.N."/>
            <person name="Grigoriev I.V."/>
            <person name="Debuchy R."/>
            <person name="Gladieux P."/>
            <person name="Thoren M.H."/>
            <person name="Johannesson H."/>
        </authorList>
    </citation>
    <scope>NUCLEOTIDE SEQUENCE</scope>
    <source>
        <strain evidence="3">SMH2532-1</strain>
    </source>
</reference>
<feature type="region of interest" description="Disordered" evidence="1">
    <location>
        <begin position="1089"/>
        <end position="1111"/>
    </location>
</feature>
<protein>
    <recommendedName>
        <fullName evidence="2">BRCT domain-containing protein</fullName>
    </recommendedName>
</protein>
<dbReference type="PANTHER" id="PTHR14625:SF3">
    <property type="entry name" value="MICROCEPHALIN"/>
    <property type="match status" value="1"/>
</dbReference>
<dbReference type="PROSITE" id="PS50172">
    <property type="entry name" value="BRCT"/>
    <property type="match status" value="1"/>
</dbReference>
<dbReference type="AlphaFoldDB" id="A0AA39YRB6"/>
<dbReference type="Gene3D" id="3.40.50.10190">
    <property type="entry name" value="BRCT domain"/>
    <property type="match status" value="1"/>
</dbReference>
<evidence type="ECO:0000313" key="3">
    <source>
        <dbReference type="EMBL" id="KAK0657228.1"/>
    </source>
</evidence>
<feature type="domain" description="BRCT" evidence="2">
    <location>
        <begin position="934"/>
        <end position="981"/>
    </location>
</feature>
<dbReference type="GO" id="GO:0000278">
    <property type="term" value="P:mitotic cell cycle"/>
    <property type="evidence" value="ECO:0007669"/>
    <property type="project" value="TreeGrafter"/>
</dbReference>
<dbReference type="PANTHER" id="PTHR14625">
    <property type="entry name" value="MICROCEPHALIN"/>
    <property type="match status" value="1"/>
</dbReference>
<feature type="compositionally biased region" description="Basic and acidic residues" evidence="1">
    <location>
        <begin position="1046"/>
        <end position="1059"/>
    </location>
</feature>
<dbReference type="CDD" id="cd17716">
    <property type="entry name" value="BRCT_microcephalin_rpt1"/>
    <property type="match status" value="1"/>
</dbReference>
<feature type="compositionally biased region" description="Low complexity" evidence="1">
    <location>
        <begin position="12"/>
        <end position="44"/>
    </location>
</feature>
<feature type="compositionally biased region" description="Low complexity" evidence="1">
    <location>
        <begin position="382"/>
        <end position="400"/>
    </location>
</feature>
<accession>A0AA39YRB6</accession>
<keyword evidence="4" id="KW-1185">Reference proteome</keyword>
<feature type="compositionally biased region" description="Acidic residues" evidence="1">
    <location>
        <begin position="484"/>
        <end position="507"/>
    </location>
</feature>
<feature type="compositionally biased region" description="Basic and acidic residues" evidence="1">
    <location>
        <begin position="171"/>
        <end position="180"/>
    </location>
</feature>
<feature type="region of interest" description="Disordered" evidence="1">
    <location>
        <begin position="724"/>
        <end position="764"/>
    </location>
</feature>
<dbReference type="SUPFAM" id="SSF52113">
    <property type="entry name" value="BRCT domain"/>
    <property type="match status" value="1"/>
</dbReference>
<feature type="compositionally biased region" description="Acidic residues" evidence="1">
    <location>
        <begin position="53"/>
        <end position="63"/>
    </location>
</feature>
<evidence type="ECO:0000259" key="2">
    <source>
        <dbReference type="PROSITE" id="PS50172"/>
    </source>
</evidence>
<dbReference type="InterPro" id="IPR001357">
    <property type="entry name" value="BRCT_dom"/>
</dbReference>
<feature type="compositionally biased region" description="Polar residues" evidence="1">
    <location>
        <begin position="190"/>
        <end position="201"/>
    </location>
</feature>
<name>A0AA39YRB6_9PEZI</name>
<proteinExistence type="predicted"/>
<dbReference type="InterPro" id="IPR036420">
    <property type="entry name" value="BRCT_dom_sf"/>
</dbReference>
<feature type="compositionally biased region" description="Low complexity" evidence="1">
    <location>
        <begin position="209"/>
        <end position="222"/>
    </location>
</feature>
<feature type="region of interest" description="Disordered" evidence="1">
    <location>
        <begin position="484"/>
        <end position="533"/>
    </location>
</feature>
<feature type="region of interest" description="Disordered" evidence="1">
    <location>
        <begin position="839"/>
        <end position="867"/>
    </location>
</feature>
<dbReference type="Proteomes" id="UP001174936">
    <property type="component" value="Unassembled WGS sequence"/>
</dbReference>